<keyword evidence="6 11" id="KW-0274">FAD</keyword>
<name>A0A9P4TDH0_CURKU</name>
<dbReference type="InterPro" id="IPR017938">
    <property type="entry name" value="Riboflavin_synthase-like_b-brl"/>
</dbReference>
<comment type="caution">
    <text evidence="13">The sequence shown here is derived from an EMBL/GenBank/DDBJ whole genome shotgun (WGS) entry which is preliminary data.</text>
</comment>
<keyword evidence="8" id="KW-0472">Membrane</keyword>
<evidence type="ECO:0000256" key="1">
    <source>
        <dbReference type="ARBA" id="ARBA00001974"/>
    </source>
</evidence>
<dbReference type="InterPro" id="IPR002575">
    <property type="entry name" value="Aminoglycoside_PTrfase"/>
</dbReference>
<evidence type="ECO:0000313" key="13">
    <source>
        <dbReference type="EMBL" id="KAF3001268.1"/>
    </source>
</evidence>
<dbReference type="Proteomes" id="UP000801428">
    <property type="component" value="Unassembled WGS sequence"/>
</dbReference>
<feature type="binding site" evidence="11">
    <location>
        <position position="70"/>
    </location>
    <ligand>
        <name>FAD</name>
        <dbReference type="ChEBI" id="CHEBI:57692"/>
    </ligand>
</feature>
<dbReference type="InterPro" id="IPR011009">
    <property type="entry name" value="Kinase-like_dom_sf"/>
</dbReference>
<dbReference type="Gene3D" id="3.40.50.80">
    <property type="entry name" value="Nucleotide-binding domain of ferredoxin-NADP reductase (FNR) module"/>
    <property type="match status" value="1"/>
</dbReference>
<evidence type="ECO:0000256" key="6">
    <source>
        <dbReference type="ARBA" id="ARBA00022827"/>
    </source>
</evidence>
<comment type="cofactor">
    <cofactor evidence="1 11">
        <name>FAD</name>
        <dbReference type="ChEBI" id="CHEBI:57692"/>
    </cofactor>
</comment>
<evidence type="ECO:0000256" key="3">
    <source>
        <dbReference type="ARBA" id="ARBA00006105"/>
    </source>
</evidence>
<reference evidence="13" key="1">
    <citation type="submission" date="2019-04" db="EMBL/GenBank/DDBJ databases">
        <title>Sequencing of skin fungus with MAO and IRED activity.</title>
        <authorList>
            <person name="Marsaioli A.J."/>
            <person name="Bonatto J.M.C."/>
            <person name="Reis Junior O."/>
        </authorList>
    </citation>
    <scope>NUCLEOTIDE SEQUENCE</scope>
    <source>
        <strain evidence="13">30M1</strain>
    </source>
</reference>
<evidence type="ECO:0000256" key="11">
    <source>
        <dbReference type="PIRSR" id="PIRSR601834-1"/>
    </source>
</evidence>
<proteinExistence type="inferred from homology"/>
<keyword evidence="14" id="KW-1185">Reference proteome</keyword>
<dbReference type="Gene3D" id="3.90.1200.10">
    <property type="match status" value="1"/>
</dbReference>
<evidence type="ECO:0000256" key="9">
    <source>
        <dbReference type="ARBA" id="ARBA00047899"/>
    </source>
</evidence>
<dbReference type="Pfam" id="PF00970">
    <property type="entry name" value="FAD_binding_6"/>
    <property type="match status" value="1"/>
</dbReference>
<dbReference type="PROSITE" id="PS51384">
    <property type="entry name" value="FAD_FR"/>
    <property type="match status" value="1"/>
</dbReference>
<dbReference type="SUPFAM" id="SSF56112">
    <property type="entry name" value="Protein kinase-like (PK-like)"/>
    <property type="match status" value="1"/>
</dbReference>
<dbReference type="InterPro" id="IPR008333">
    <property type="entry name" value="Cbr1-like_FAD-bd_dom"/>
</dbReference>
<evidence type="ECO:0000256" key="4">
    <source>
        <dbReference type="ARBA" id="ARBA00012513"/>
    </source>
</evidence>
<feature type="binding site" evidence="11">
    <location>
        <position position="55"/>
    </location>
    <ligand>
        <name>FAD</name>
        <dbReference type="ChEBI" id="CHEBI:57692"/>
    </ligand>
</feature>
<comment type="subcellular location">
    <subcellularLocation>
        <location evidence="2">Membrane</location>
    </subcellularLocation>
</comment>
<evidence type="ECO:0000256" key="8">
    <source>
        <dbReference type="ARBA" id="ARBA00023136"/>
    </source>
</evidence>
<dbReference type="GO" id="GO:0006696">
    <property type="term" value="P:ergosterol biosynthetic process"/>
    <property type="evidence" value="ECO:0007669"/>
    <property type="project" value="TreeGrafter"/>
</dbReference>
<feature type="binding site" evidence="11">
    <location>
        <position position="72"/>
    </location>
    <ligand>
        <name>FAD</name>
        <dbReference type="ChEBI" id="CHEBI:57692"/>
    </ligand>
</feature>
<dbReference type="SUPFAM" id="SSF63380">
    <property type="entry name" value="Riboflavin synthase domain-like"/>
    <property type="match status" value="1"/>
</dbReference>
<evidence type="ECO:0000313" key="14">
    <source>
        <dbReference type="Proteomes" id="UP000801428"/>
    </source>
</evidence>
<feature type="binding site" evidence="11">
    <location>
        <position position="54"/>
    </location>
    <ligand>
        <name>FAD</name>
        <dbReference type="ChEBI" id="CHEBI:57692"/>
    </ligand>
</feature>
<organism evidence="13 14">
    <name type="scientific">Curvularia kusanoi</name>
    <name type="common">Cochliobolus kusanoi</name>
    <dbReference type="NCBI Taxonomy" id="90978"/>
    <lineage>
        <taxon>Eukaryota</taxon>
        <taxon>Fungi</taxon>
        <taxon>Dikarya</taxon>
        <taxon>Ascomycota</taxon>
        <taxon>Pezizomycotina</taxon>
        <taxon>Dothideomycetes</taxon>
        <taxon>Pleosporomycetidae</taxon>
        <taxon>Pleosporales</taxon>
        <taxon>Pleosporineae</taxon>
        <taxon>Pleosporaceae</taxon>
        <taxon>Curvularia</taxon>
    </lineage>
</organism>
<evidence type="ECO:0000256" key="7">
    <source>
        <dbReference type="ARBA" id="ARBA00023002"/>
    </source>
</evidence>
<dbReference type="GO" id="GO:0004674">
    <property type="term" value="F:protein serine/threonine kinase activity"/>
    <property type="evidence" value="ECO:0007669"/>
    <property type="project" value="UniProtKB-EC"/>
</dbReference>
<dbReference type="InterPro" id="IPR001834">
    <property type="entry name" value="CBR-like"/>
</dbReference>
<feature type="domain" description="FAD-binding FR-type" evidence="12">
    <location>
        <begin position="1"/>
        <end position="112"/>
    </location>
</feature>
<dbReference type="PANTHER" id="PTHR19370">
    <property type="entry name" value="NADH-CYTOCHROME B5 REDUCTASE"/>
    <property type="match status" value="1"/>
</dbReference>
<dbReference type="AlphaFoldDB" id="A0A9P4TDH0"/>
<dbReference type="InterPro" id="IPR017927">
    <property type="entry name" value="FAD-bd_FR_type"/>
</dbReference>
<dbReference type="SUPFAM" id="SSF52343">
    <property type="entry name" value="Ferredoxin reductase-like, C-terminal NADP-linked domain"/>
    <property type="match status" value="1"/>
</dbReference>
<dbReference type="GO" id="GO:0016020">
    <property type="term" value="C:membrane"/>
    <property type="evidence" value="ECO:0007669"/>
    <property type="project" value="UniProtKB-SubCell"/>
</dbReference>
<gene>
    <name evidence="13" type="ORF">E8E13_003877</name>
</gene>
<evidence type="ECO:0000259" key="12">
    <source>
        <dbReference type="PROSITE" id="PS51384"/>
    </source>
</evidence>
<dbReference type="PRINTS" id="PR00406">
    <property type="entry name" value="CYTB5RDTASE"/>
</dbReference>
<dbReference type="EC" id="2.7.11.1" evidence="4"/>
<feature type="binding site" evidence="11">
    <location>
        <position position="121"/>
    </location>
    <ligand>
        <name>FAD</name>
        <dbReference type="ChEBI" id="CHEBI:57692"/>
    </ligand>
</feature>
<dbReference type="InterPro" id="IPR008266">
    <property type="entry name" value="Tyr_kinase_AS"/>
</dbReference>
<keyword evidence="5 11" id="KW-0285">Flavoprotein</keyword>
<evidence type="ECO:0000256" key="2">
    <source>
        <dbReference type="ARBA" id="ARBA00004370"/>
    </source>
</evidence>
<dbReference type="EMBL" id="SWKU01000013">
    <property type="protein sequence ID" value="KAF3001268.1"/>
    <property type="molecule type" value="Genomic_DNA"/>
</dbReference>
<dbReference type="OrthoDB" id="10003767at2759"/>
<dbReference type="Pfam" id="PF00175">
    <property type="entry name" value="NAD_binding_1"/>
    <property type="match status" value="1"/>
</dbReference>
<dbReference type="PANTHER" id="PTHR19370:SF101">
    <property type="entry name" value="NADH-CYTOCHROME B5 REDUCTASE"/>
    <property type="match status" value="1"/>
</dbReference>
<keyword evidence="7" id="KW-0560">Oxidoreductase</keyword>
<comment type="catalytic activity">
    <reaction evidence="10">
        <text>L-seryl-[protein] + ATP = O-phospho-L-seryl-[protein] + ADP + H(+)</text>
        <dbReference type="Rhea" id="RHEA:17989"/>
        <dbReference type="Rhea" id="RHEA-COMP:9863"/>
        <dbReference type="Rhea" id="RHEA-COMP:11604"/>
        <dbReference type="ChEBI" id="CHEBI:15378"/>
        <dbReference type="ChEBI" id="CHEBI:29999"/>
        <dbReference type="ChEBI" id="CHEBI:30616"/>
        <dbReference type="ChEBI" id="CHEBI:83421"/>
        <dbReference type="ChEBI" id="CHEBI:456216"/>
        <dbReference type="EC" id="2.7.11.1"/>
    </reaction>
</comment>
<comment type="similarity">
    <text evidence="3">Belongs to the flavoprotein pyridine nucleotide cytochrome reductase family.</text>
</comment>
<dbReference type="Pfam" id="PF01636">
    <property type="entry name" value="APH"/>
    <property type="match status" value="1"/>
</dbReference>
<dbReference type="CDD" id="cd06183">
    <property type="entry name" value="cyt_b5_reduct_like"/>
    <property type="match status" value="1"/>
</dbReference>
<evidence type="ECO:0000256" key="10">
    <source>
        <dbReference type="ARBA" id="ARBA00048679"/>
    </source>
</evidence>
<dbReference type="GO" id="GO:0004128">
    <property type="term" value="F:cytochrome-b5 reductase activity, acting on NAD(P)H"/>
    <property type="evidence" value="ECO:0007669"/>
    <property type="project" value="TreeGrafter"/>
</dbReference>
<dbReference type="Gene3D" id="2.40.30.10">
    <property type="entry name" value="Translation factors"/>
    <property type="match status" value="1"/>
</dbReference>
<sequence>MISLPLESSEQVNHNTKLLRFKFPNEADVSGLSLTSSVLTASWPKGSWTPVARPYTPVSSLEEPGKLELLVKQYPNGKQSTHLHSLQPGDTLLFAAALRAHQWEPNSVPHVTLIAGGSGITPIYQLARGILMNPDDKTKVTLVYTANTEQDLLLKREFDTFEKEFPSRFEAVYACLAEDIGSMCFSSPEEALCHKASLLLMELLPDIERTDGLQMVEFVGSGSYHDVIGFKNPHQEAFIKDTNSPVIEQGDYVLRISRPYLDDTEEDMQNDISILLGLAGKIGVTIPRVVTYDTGKKNPLDAAYTVETRIPGRSLRQSIDDGINGTQCIDLVKQVTSLVDKLAAVTAPYAARIVSPSNATANMTLYPSGIPIKMLDFPFDTQDLEDLHPRSPLIFMLTLLDLWTTWEKTQHPLEDNSATWAKIKGILYALMCLDLLGTTFHLVHGDLAARNILVKVADCNRAHITGVVDWDFACFAPAFCAFQAPLEMWEGDEERAVKTCKERIVEAFKETASKEYVRYAFSKQAKVARKIWRVLNQGMIGKERLRYATEAIREWEQLPPELK</sequence>
<comment type="catalytic activity">
    <reaction evidence="9">
        <text>L-threonyl-[protein] + ATP = O-phospho-L-threonyl-[protein] + ADP + H(+)</text>
        <dbReference type="Rhea" id="RHEA:46608"/>
        <dbReference type="Rhea" id="RHEA-COMP:11060"/>
        <dbReference type="Rhea" id="RHEA-COMP:11605"/>
        <dbReference type="ChEBI" id="CHEBI:15378"/>
        <dbReference type="ChEBI" id="CHEBI:30013"/>
        <dbReference type="ChEBI" id="CHEBI:30616"/>
        <dbReference type="ChEBI" id="CHEBI:61977"/>
        <dbReference type="ChEBI" id="CHEBI:456216"/>
        <dbReference type="EC" id="2.7.11.1"/>
    </reaction>
</comment>
<dbReference type="InterPro" id="IPR001433">
    <property type="entry name" value="OxRdtase_FAD/NAD-bd"/>
</dbReference>
<feature type="binding site" evidence="11">
    <location>
        <position position="80"/>
    </location>
    <ligand>
        <name>FAD</name>
        <dbReference type="ChEBI" id="CHEBI:57692"/>
    </ligand>
</feature>
<accession>A0A9P4TDH0</accession>
<feature type="binding site" evidence="11">
    <location>
        <position position="53"/>
    </location>
    <ligand>
        <name>FAD</name>
        <dbReference type="ChEBI" id="CHEBI:57692"/>
    </ligand>
</feature>
<dbReference type="PROSITE" id="PS00109">
    <property type="entry name" value="PROTEIN_KINASE_TYR"/>
    <property type="match status" value="1"/>
</dbReference>
<protein>
    <recommendedName>
        <fullName evidence="4">non-specific serine/threonine protein kinase</fullName>
        <ecNumber evidence="4">2.7.11.1</ecNumber>
    </recommendedName>
</protein>
<dbReference type="InterPro" id="IPR039261">
    <property type="entry name" value="FNR_nucleotide-bd"/>
</dbReference>
<feature type="binding site" evidence="11">
    <location>
        <position position="78"/>
    </location>
    <ligand>
        <name>FAD</name>
        <dbReference type="ChEBI" id="CHEBI:57692"/>
    </ligand>
</feature>
<evidence type="ECO:0000256" key="5">
    <source>
        <dbReference type="ARBA" id="ARBA00022630"/>
    </source>
</evidence>